<organism evidence="3 4">
    <name type="scientific">Serendipita vermifera MAFF 305830</name>
    <dbReference type="NCBI Taxonomy" id="933852"/>
    <lineage>
        <taxon>Eukaryota</taxon>
        <taxon>Fungi</taxon>
        <taxon>Dikarya</taxon>
        <taxon>Basidiomycota</taxon>
        <taxon>Agaricomycotina</taxon>
        <taxon>Agaricomycetes</taxon>
        <taxon>Sebacinales</taxon>
        <taxon>Serendipitaceae</taxon>
        <taxon>Serendipita</taxon>
    </lineage>
</organism>
<evidence type="ECO:0000313" key="3">
    <source>
        <dbReference type="EMBL" id="KIM20027.1"/>
    </source>
</evidence>
<reference evidence="3 4" key="1">
    <citation type="submission" date="2014-04" db="EMBL/GenBank/DDBJ databases">
        <authorList>
            <consortium name="DOE Joint Genome Institute"/>
            <person name="Kuo A."/>
            <person name="Zuccaro A."/>
            <person name="Kohler A."/>
            <person name="Nagy L.G."/>
            <person name="Floudas D."/>
            <person name="Copeland A."/>
            <person name="Barry K.W."/>
            <person name="Cichocki N."/>
            <person name="Veneault-Fourrey C."/>
            <person name="LaButti K."/>
            <person name="Lindquist E.A."/>
            <person name="Lipzen A."/>
            <person name="Lundell T."/>
            <person name="Morin E."/>
            <person name="Murat C."/>
            <person name="Sun H."/>
            <person name="Tunlid A."/>
            <person name="Henrissat B."/>
            <person name="Grigoriev I.V."/>
            <person name="Hibbett D.S."/>
            <person name="Martin F."/>
            <person name="Nordberg H.P."/>
            <person name="Cantor M.N."/>
            <person name="Hua S.X."/>
        </authorList>
    </citation>
    <scope>NUCLEOTIDE SEQUENCE [LARGE SCALE GENOMIC DNA]</scope>
    <source>
        <strain evidence="3 4">MAFF 305830</strain>
    </source>
</reference>
<keyword evidence="4" id="KW-1185">Reference proteome</keyword>
<gene>
    <name evidence="3" type="ORF">M408DRAFT_30719</name>
</gene>
<protein>
    <recommendedName>
        <fullName evidence="5">Granulins domain-containing protein</fullName>
    </recommendedName>
</protein>
<feature type="compositionally biased region" description="Polar residues" evidence="1">
    <location>
        <begin position="195"/>
        <end position="220"/>
    </location>
</feature>
<dbReference type="EMBL" id="KN824487">
    <property type="protein sequence ID" value="KIM20027.1"/>
    <property type="molecule type" value="Genomic_DNA"/>
</dbReference>
<accession>A0A0C2WQX6</accession>
<reference evidence="4" key="2">
    <citation type="submission" date="2015-01" db="EMBL/GenBank/DDBJ databases">
        <title>Evolutionary Origins and Diversification of the Mycorrhizal Mutualists.</title>
        <authorList>
            <consortium name="DOE Joint Genome Institute"/>
            <consortium name="Mycorrhizal Genomics Consortium"/>
            <person name="Kohler A."/>
            <person name="Kuo A."/>
            <person name="Nagy L.G."/>
            <person name="Floudas D."/>
            <person name="Copeland A."/>
            <person name="Barry K.W."/>
            <person name="Cichocki N."/>
            <person name="Veneault-Fourrey C."/>
            <person name="LaButti K."/>
            <person name="Lindquist E.A."/>
            <person name="Lipzen A."/>
            <person name="Lundell T."/>
            <person name="Morin E."/>
            <person name="Murat C."/>
            <person name="Riley R."/>
            <person name="Ohm R."/>
            <person name="Sun H."/>
            <person name="Tunlid A."/>
            <person name="Henrissat B."/>
            <person name="Grigoriev I.V."/>
            <person name="Hibbett D.S."/>
            <person name="Martin F."/>
        </authorList>
    </citation>
    <scope>NUCLEOTIDE SEQUENCE [LARGE SCALE GENOMIC DNA]</scope>
    <source>
        <strain evidence="4">MAFF 305830</strain>
    </source>
</reference>
<evidence type="ECO:0008006" key="5">
    <source>
        <dbReference type="Google" id="ProtNLM"/>
    </source>
</evidence>
<feature type="region of interest" description="Disordered" evidence="1">
    <location>
        <begin position="29"/>
        <end position="60"/>
    </location>
</feature>
<evidence type="ECO:0000313" key="4">
    <source>
        <dbReference type="Proteomes" id="UP000054097"/>
    </source>
</evidence>
<feature type="signal peptide" evidence="2">
    <location>
        <begin position="1"/>
        <end position="20"/>
    </location>
</feature>
<proteinExistence type="predicted"/>
<feature type="compositionally biased region" description="Low complexity" evidence="1">
    <location>
        <begin position="160"/>
        <end position="188"/>
    </location>
</feature>
<feature type="chain" id="PRO_5002158381" description="Granulins domain-containing protein" evidence="2">
    <location>
        <begin position="21"/>
        <end position="253"/>
    </location>
</feature>
<dbReference type="HOGENOM" id="CLU_1099065_0_0_1"/>
<keyword evidence="2" id="KW-0732">Signal</keyword>
<dbReference type="Proteomes" id="UP000054097">
    <property type="component" value="Unassembled WGS sequence"/>
</dbReference>
<dbReference type="OrthoDB" id="5358959at2759"/>
<evidence type="ECO:0000256" key="1">
    <source>
        <dbReference type="SAM" id="MobiDB-lite"/>
    </source>
</evidence>
<dbReference type="AlphaFoldDB" id="A0A0C2WQX6"/>
<feature type="region of interest" description="Disordered" evidence="1">
    <location>
        <begin position="158"/>
        <end position="220"/>
    </location>
</feature>
<sequence>MLSFTSLLLFLSTLALYANGASLAKPGQKLSAARRTHRVPRTLQEPSVKRDSTTGYSPLQKKDSPSLFERQATCPAGTHSCPGNGCCEEICCGSGCCPLGYTCNFVGDTPACCLLGEICSDNISGCVDANYVECPNNEFCCPEGSTCTTDASGDPGCATGGSSNNPPNVSSPPVTTPRVTSSRSTSTPAVGNGNGNANTSLNFGGATTTQNPSAASTNRNGNSGLVNGACAQAGAAGLGAGVLMVFVSSLIAL</sequence>
<name>A0A0C2WQX6_SERVB</name>
<dbReference type="STRING" id="933852.A0A0C2WQX6"/>
<evidence type="ECO:0000256" key="2">
    <source>
        <dbReference type="SAM" id="SignalP"/>
    </source>
</evidence>